<evidence type="ECO:0000313" key="2">
    <source>
        <dbReference type="Proteomes" id="UP000814033"/>
    </source>
</evidence>
<keyword evidence="2" id="KW-1185">Reference proteome</keyword>
<comment type="caution">
    <text evidence="1">The sequence shown here is derived from an EMBL/GenBank/DDBJ whole genome shotgun (WGS) entry which is preliminary data.</text>
</comment>
<sequence length="121" mass="13444">MGSMGQGSDSMIACMRRARTRTGAEPRMPRRIYRRVSVCLPSNAVLVASQFGSSDYRSSSSKTYLHSGSLDSVARSHPENFKNFCCCLSWSLVIFLPSFARAFEFHDSDRTLQVGPSIVLL</sequence>
<dbReference type="EMBL" id="MU276139">
    <property type="protein sequence ID" value="KAI0041187.1"/>
    <property type="molecule type" value="Genomic_DNA"/>
</dbReference>
<name>A0ACB8RBH4_9AGAM</name>
<reference evidence="1" key="2">
    <citation type="journal article" date="2022" name="New Phytol.">
        <title>Evolutionary transition to the ectomycorrhizal habit in the genomes of a hyperdiverse lineage of mushroom-forming fungi.</title>
        <authorList>
            <person name="Looney B."/>
            <person name="Miyauchi S."/>
            <person name="Morin E."/>
            <person name="Drula E."/>
            <person name="Courty P.E."/>
            <person name="Kohler A."/>
            <person name="Kuo A."/>
            <person name="LaButti K."/>
            <person name="Pangilinan J."/>
            <person name="Lipzen A."/>
            <person name="Riley R."/>
            <person name="Andreopoulos W."/>
            <person name="He G."/>
            <person name="Johnson J."/>
            <person name="Nolan M."/>
            <person name="Tritt A."/>
            <person name="Barry K.W."/>
            <person name="Grigoriev I.V."/>
            <person name="Nagy L.G."/>
            <person name="Hibbett D."/>
            <person name="Henrissat B."/>
            <person name="Matheny P.B."/>
            <person name="Labbe J."/>
            <person name="Martin F.M."/>
        </authorList>
    </citation>
    <scope>NUCLEOTIDE SEQUENCE</scope>
    <source>
        <strain evidence="1">FP105234-sp</strain>
    </source>
</reference>
<proteinExistence type="predicted"/>
<gene>
    <name evidence="1" type="ORF">FA95DRAFT_767093</name>
</gene>
<evidence type="ECO:0000313" key="1">
    <source>
        <dbReference type="EMBL" id="KAI0041187.1"/>
    </source>
</evidence>
<dbReference type="Proteomes" id="UP000814033">
    <property type="component" value="Unassembled WGS sequence"/>
</dbReference>
<organism evidence="1 2">
    <name type="scientific">Auriscalpium vulgare</name>
    <dbReference type="NCBI Taxonomy" id="40419"/>
    <lineage>
        <taxon>Eukaryota</taxon>
        <taxon>Fungi</taxon>
        <taxon>Dikarya</taxon>
        <taxon>Basidiomycota</taxon>
        <taxon>Agaricomycotina</taxon>
        <taxon>Agaricomycetes</taxon>
        <taxon>Russulales</taxon>
        <taxon>Auriscalpiaceae</taxon>
        <taxon>Auriscalpium</taxon>
    </lineage>
</organism>
<protein>
    <submittedName>
        <fullName evidence="1">Uncharacterized protein</fullName>
    </submittedName>
</protein>
<accession>A0ACB8RBH4</accession>
<reference evidence="1" key="1">
    <citation type="submission" date="2021-02" db="EMBL/GenBank/DDBJ databases">
        <authorList>
            <consortium name="DOE Joint Genome Institute"/>
            <person name="Ahrendt S."/>
            <person name="Looney B.P."/>
            <person name="Miyauchi S."/>
            <person name="Morin E."/>
            <person name="Drula E."/>
            <person name="Courty P.E."/>
            <person name="Chicoki N."/>
            <person name="Fauchery L."/>
            <person name="Kohler A."/>
            <person name="Kuo A."/>
            <person name="Labutti K."/>
            <person name="Pangilinan J."/>
            <person name="Lipzen A."/>
            <person name="Riley R."/>
            <person name="Andreopoulos W."/>
            <person name="He G."/>
            <person name="Johnson J."/>
            <person name="Barry K.W."/>
            <person name="Grigoriev I.V."/>
            <person name="Nagy L."/>
            <person name="Hibbett D."/>
            <person name="Henrissat B."/>
            <person name="Matheny P.B."/>
            <person name="Labbe J."/>
            <person name="Martin F."/>
        </authorList>
    </citation>
    <scope>NUCLEOTIDE SEQUENCE</scope>
    <source>
        <strain evidence="1">FP105234-sp</strain>
    </source>
</reference>